<evidence type="ECO:0000313" key="1">
    <source>
        <dbReference type="EMBL" id="ERN15794.1"/>
    </source>
</evidence>
<accession>U5D040</accession>
<gene>
    <name evidence="1" type="ORF">AMTR_s00039p00128120</name>
</gene>
<reference evidence="2" key="1">
    <citation type="journal article" date="2013" name="Science">
        <title>The Amborella genome and the evolution of flowering plants.</title>
        <authorList>
            <consortium name="Amborella Genome Project"/>
        </authorList>
    </citation>
    <scope>NUCLEOTIDE SEQUENCE [LARGE SCALE GENOMIC DNA]</scope>
</reference>
<name>U5D040_AMBTC</name>
<dbReference type="Proteomes" id="UP000017836">
    <property type="component" value="Unassembled WGS sequence"/>
</dbReference>
<dbReference type="PANTHER" id="PTHR48448:SF1">
    <property type="entry name" value="MUTL PROTEIN ISOFORM 1"/>
    <property type="match status" value="1"/>
</dbReference>
<keyword evidence="2" id="KW-1185">Reference proteome</keyword>
<sequence length="72" mass="7703">MIILLVGVGRLGLGLTAVYAFAMEVRLMSLAGTHRWGEFGEGGLLLGECTGKNFEWFNGGPADGLLCKVCVW</sequence>
<dbReference type="InterPro" id="IPR053276">
    <property type="entry name" value="MtDNA_mismatch_repair_MutS"/>
</dbReference>
<evidence type="ECO:0000313" key="2">
    <source>
        <dbReference type="Proteomes" id="UP000017836"/>
    </source>
</evidence>
<dbReference type="AlphaFoldDB" id="U5D040"/>
<dbReference type="EMBL" id="KI392495">
    <property type="protein sequence ID" value="ERN15794.1"/>
    <property type="molecule type" value="Genomic_DNA"/>
</dbReference>
<dbReference type="eggNOG" id="KOG0217">
    <property type="taxonomic scope" value="Eukaryota"/>
</dbReference>
<dbReference type="STRING" id="13333.U5D040"/>
<dbReference type="HOGENOM" id="CLU_2725566_0_0_1"/>
<organism evidence="1 2">
    <name type="scientific">Amborella trichopoda</name>
    <dbReference type="NCBI Taxonomy" id="13333"/>
    <lineage>
        <taxon>Eukaryota</taxon>
        <taxon>Viridiplantae</taxon>
        <taxon>Streptophyta</taxon>
        <taxon>Embryophyta</taxon>
        <taxon>Tracheophyta</taxon>
        <taxon>Spermatophyta</taxon>
        <taxon>Magnoliopsida</taxon>
        <taxon>Amborellales</taxon>
        <taxon>Amborellaceae</taxon>
        <taxon>Amborella</taxon>
    </lineage>
</organism>
<dbReference type="PANTHER" id="PTHR48448">
    <property type="entry name" value="MUTL PROTEIN ISOFORM 1"/>
    <property type="match status" value="1"/>
</dbReference>
<dbReference type="Gramene" id="ERN15794">
    <property type="protein sequence ID" value="ERN15794"/>
    <property type="gene ID" value="AMTR_s00039p00128120"/>
</dbReference>
<proteinExistence type="predicted"/>
<protein>
    <submittedName>
        <fullName evidence="1">Uncharacterized protein</fullName>
    </submittedName>
</protein>